<dbReference type="EMBL" id="AGXW01000014">
    <property type="protein sequence ID" value="EKJ89314.1"/>
    <property type="molecule type" value="Genomic_DNA"/>
</dbReference>
<dbReference type="Proteomes" id="UP000007995">
    <property type="component" value="Unassembled WGS sequence"/>
</dbReference>
<dbReference type="AlphaFoldDB" id="K5C9D1"/>
<dbReference type="RefSeq" id="WP_007767407.1">
    <property type="nucleotide sequence ID" value="NZ_AKBZ01000006.1"/>
</dbReference>
<comment type="caution">
    <text evidence="1">The sequence shown here is derived from an EMBL/GenBank/DDBJ whole genome shotgun (WGS) entry which is preliminary data.</text>
</comment>
<evidence type="ECO:0000313" key="1">
    <source>
        <dbReference type="EMBL" id="EKJ89314.1"/>
    </source>
</evidence>
<evidence type="ECO:0000313" key="2">
    <source>
        <dbReference type="Proteomes" id="UP000007995"/>
    </source>
</evidence>
<sequence length="133" mass="15580">MFFDFDRESERERITHLSITNSQLRSQIILNRWIDEFIHMKLEELDSGFSVYIIPNHAIFYIGYTPSTVFYPYPKKQCDIIIDYSLSCITPYYANIFIVMQNCAGYLSKTTPKIKGSLLLFKDISILNADDIE</sequence>
<organism evidence="1 2">
    <name type="scientific">Bacteroides finegoldii CL09T03C10</name>
    <dbReference type="NCBI Taxonomy" id="997888"/>
    <lineage>
        <taxon>Bacteria</taxon>
        <taxon>Pseudomonadati</taxon>
        <taxon>Bacteroidota</taxon>
        <taxon>Bacteroidia</taxon>
        <taxon>Bacteroidales</taxon>
        <taxon>Bacteroidaceae</taxon>
        <taxon>Bacteroides</taxon>
    </lineage>
</organism>
<accession>K5C9D1</accession>
<reference evidence="1 2" key="1">
    <citation type="submission" date="2012-02" db="EMBL/GenBank/DDBJ databases">
        <title>The Genome Sequence of Bacteroides finegoldii CL09T03C10.</title>
        <authorList>
            <consortium name="The Broad Institute Genome Sequencing Platform"/>
            <person name="Earl A."/>
            <person name="Ward D."/>
            <person name="Feldgarden M."/>
            <person name="Gevers D."/>
            <person name="Zitomersky N.L."/>
            <person name="Coyne M.J."/>
            <person name="Comstock L.E."/>
            <person name="Young S.K."/>
            <person name="Zeng Q."/>
            <person name="Gargeya S."/>
            <person name="Fitzgerald M."/>
            <person name="Haas B."/>
            <person name="Abouelleil A."/>
            <person name="Alvarado L."/>
            <person name="Arachchi H.M."/>
            <person name="Berlin A."/>
            <person name="Chapman S.B."/>
            <person name="Gearin G."/>
            <person name="Goldberg J."/>
            <person name="Griggs A."/>
            <person name="Gujja S."/>
            <person name="Hansen M."/>
            <person name="Heiman D."/>
            <person name="Howarth C."/>
            <person name="Larimer J."/>
            <person name="Lui A."/>
            <person name="MacDonald P.J.P."/>
            <person name="McCowen C."/>
            <person name="Montmayeur A."/>
            <person name="Murphy C."/>
            <person name="Neiman D."/>
            <person name="Pearson M."/>
            <person name="Priest M."/>
            <person name="Roberts A."/>
            <person name="Saif S."/>
            <person name="Shea T."/>
            <person name="Sisk P."/>
            <person name="Stolte C."/>
            <person name="Sykes S."/>
            <person name="Wortman J."/>
            <person name="Nusbaum C."/>
            <person name="Birren B."/>
        </authorList>
    </citation>
    <scope>NUCLEOTIDE SEQUENCE [LARGE SCALE GENOMIC DNA]</scope>
    <source>
        <strain evidence="1 2">CL09T03C10</strain>
    </source>
</reference>
<name>K5C9D1_9BACE</name>
<gene>
    <name evidence="1" type="ORF">HMPREF1057_04067</name>
</gene>
<protein>
    <submittedName>
        <fullName evidence="1">Uncharacterized protein</fullName>
    </submittedName>
</protein>
<proteinExistence type="predicted"/>
<dbReference type="HOGENOM" id="CLU_1902463_0_0_10"/>